<proteinExistence type="predicted"/>
<name>A0ABV0LK16_9PSEU</name>
<dbReference type="SMART" id="SM00418">
    <property type="entry name" value="HTH_ARSR"/>
    <property type="match status" value="1"/>
</dbReference>
<dbReference type="Proteomes" id="UP001440984">
    <property type="component" value="Unassembled WGS sequence"/>
</dbReference>
<reference evidence="3 4" key="1">
    <citation type="submission" date="2024-05" db="EMBL/GenBank/DDBJ databases">
        <authorList>
            <person name="Zhao H."/>
            <person name="Xu Y."/>
            <person name="Lin S."/>
            <person name="Spain J.C."/>
            <person name="Zhou N.-Y."/>
        </authorList>
    </citation>
    <scope>NUCLEOTIDE SEQUENCE [LARGE SCALE GENOMIC DNA]</scope>
    <source>
        <strain evidence="3 4">NEAU-NG30</strain>
    </source>
</reference>
<dbReference type="InterPro" id="IPR036388">
    <property type="entry name" value="WH-like_DNA-bd_sf"/>
</dbReference>
<comment type="caution">
    <text evidence="3">The sequence shown here is derived from an EMBL/GenBank/DDBJ whole genome shotgun (WGS) entry which is preliminary data.</text>
</comment>
<dbReference type="InterPro" id="IPR011991">
    <property type="entry name" value="ArsR-like_HTH"/>
</dbReference>
<evidence type="ECO:0000313" key="4">
    <source>
        <dbReference type="Proteomes" id="UP001440984"/>
    </source>
</evidence>
<dbReference type="EMBL" id="JBDZYD010000007">
    <property type="protein sequence ID" value="MEQ0561570.1"/>
    <property type="molecule type" value="Genomic_DNA"/>
</dbReference>
<dbReference type="InterPro" id="IPR036390">
    <property type="entry name" value="WH_DNA-bd_sf"/>
</dbReference>
<dbReference type="Pfam" id="PF01022">
    <property type="entry name" value="HTH_5"/>
    <property type="match status" value="1"/>
</dbReference>
<dbReference type="RefSeq" id="WP_348952877.1">
    <property type="nucleotide sequence ID" value="NZ_JBDZYD010000007.1"/>
</dbReference>
<dbReference type="EMBL" id="JBDZYD010000010">
    <property type="protein sequence ID" value="MEQ0562506.1"/>
    <property type="molecule type" value="Genomic_DNA"/>
</dbReference>
<gene>
    <name evidence="2" type="ORF">ABJI51_21000</name>
    <name evidence="3" type="ORF">ABJI51_25780</name>
</gene>
<accession>A0ABV0LK16</accession>
<dbReference type="CDD" id="cd00090">
    <property type="entry name" value="HTH_ARSR"/>
    <property type="match status" value="1"/>
</dbReference>
<sequence length="330" mass="35987">MPQLRIHFTDADLARTRLKLDIDLMWEIVGSVQALQHSGGGLAFEAWRRRVRERVRGDRRLQAAVQLLMTVAPHAAYFPDFLTPPEDVPDVRTATELVLATPARRLRAEVGRLEPVCGPAAAWLGELAAAKPSATGELRRALRLYFHALIEPQLDVVGEGLRIECAAGVQRYLHGGPEGLLRWLGPATRWQPPVLAVGYPVDRDLHLDGRGLVLIPSYFGVQHPVALADPRLRPVLAVPIRPGARLLAARERGDHLSALLGATRATILRSAVRGSTTTRLAKQAGVAPATVSHHTNVLRDAGLITTDRHENLATHLITPLGLAVLDRGSR</sequence>
<keyword evidence="4" id="KW-1185">Reference proteome</keyword>
<dbReference type="InterPro" id="IPR001845">
    <property type="entry name" value="HTH_ArsR_DNA-bd_dom"/>
</dbReference>
<feature type="domain" description="HTH arsR-type" evidence="1">
    <location>
        <begin position="254"/>
        <end position="325"/>
    </location>
</feature>
<evidence type="ECO:0000259" key="1">
    <source>
        <dbReference type="SMART" id="SM00418"/>
    </source>
</evidence>
<dbReference type="Gene3D" id="1.10.10.10">
    <property type="entry name" value="Winged helix-like DNA-binding domain superfamily/Winged helix DNA-binding domain"/>
    <property type="match status" value="1"/>
</dbReference>
<evidence type="ECO:0000313" key="2">
    <source>
        <dbReference type="EMBL" id="MEQ0561570.1"/>
    </source>
</evidence>
<dbReference type="SUPFAM" id="SSF46785">
    <property type="entry name" value="Winged helix' DNA-binding domain"/>
    <property type="match status" value="1"/>
</dbReference>
<organism evidence="3 4">
    <name type="scientific">Amycolatopsis melonis</name>
    <dbReference type="NCBI Taxonomy" id="3156488"/>
    <lineage>
        <taxon>Bacteria</taxon>
        <taxon>Bacillati</taxon>
        <taxon>Actinomycetota</taxon>
        <taxon>Actinomycetes</taxon>
        <taxon>Pseudonocardiales</taxon>
        <taxon>Pseudonocardiaceae</taxon>
        <taxon>Amycolatopsis</taxon>
    </lineage>
</organism>
<protein>
    <submittedName>
        <fullName evidence="3">Winged helix-turn-helix domain-containing protein</fullName>
    </submittedName>
</protein>
<evidence type="ECO:0000313" key="3">
    <source>
        <dbReference type="EMBL" id="MEQ0562506.1"/>
    </source>
</evidence>